<keyword evidence="2" id="KW-1185">Reference proteome</keyword>
<gene>
    <name evidence="1" type="ORF">PACLA_8A071194</name>
</gene>
<proteinExistence type="predicted"/>
<name>A0A7D9M3Z8_PARCT</name>
<comment type="caution">
    <text evidence="1">The sequence shown here is derived from an EMBL/GenBank/DDBJ whole genome shotgun (WGS) entry which is preliminary data.</text>
</comment>
<organism evidence="1 2">
    <name type="scientific">Paramuricea clavata</name>
    <name type="common">Red gorgonian</name>
    <name type="synonym">Violescent sea-whip</name>
    <dbReference type="NCBI Taxonomy" id="317549"/>
    <lineage>
        <taxon>Eukaryota</taxon>
        <taxon>Metazoa</taxon>
        <taxon>Cnidaria</taxon>
        <taxon>Anthozoa</taxon>
        <taxon>Octocorallia</taxon>
        <taxon>Malacalcyonacea</taxon>
        <taxon>Plexauridae</taxon>
        <taxon>Paramuricea</taxon>
    </lineage>
</organism>
<protein>
    <submittedName>
        <fullName evidence="1">Uncharacterized protein</fullName>
    </submittedName>
</protein>
<reference evidence="1" key="1">
    <citation type="submission" date="2020-04" db="EMBL/GenBank/DDBJ databases">
        <authorList>
            <person name="Alioto T."/>
            <person name="Alioto T."/>
            <person name="Gomez Garrido J."/>
        </authorList>
    </citation>
    <scope>NUCLEOTIDE SEQUENCE</scope>
    <source>
        <strain evidence="1">A484AB</strain>
    </source>
</reference>
<accession>A0A7D9M3Z8</accession>
<dbReference type="Proteomes" id="UP001152795">
    <property type="component" value="Unassembled WGS sequence"/>
</dbReference>
<sequence length="611" mass="70718">MEDIEFLEKGMSSAKRAYEEKLEKSCVSDNLMMKLAWDVAGYEQLLAKAKEFQKEFQKDVDLMADELKLGIGRAVVRLQELEKNLLLYYKELYSKKRNPASHLVVFMIADKLRNTKPYAIPIQFIPIKSITDQQIRLLELEVETAMKSIGMVPVGFTTDGEFNSLRTMGNKRPVSILELIRNAKVMARQLGGKTITKYFTLNKNGTGTVENDPAVPLEDIIWLHDYMNEDKDHSRPFENYLHLLRRKLFPFSHDPYPFVTGRSETKAEILMSIMAIYLFRWEVNRLKESPDDPDHSLHLYQPERDDETHEYLHHREDHNHVLKRLINCLREGSIPGIDIRFFREALHDPNTGLTYESVTGKNKQSVPDCERLISPAVVAFLRKKGDETGANILSIVSNWHKAVDGRGLNEETRSAYLADMKNWLLDDWMPWHTYINDYSTIDVNRPIKGICGLTRELVVALVANIESRELRRHEYKRRQMKAEHPRASSSDDVEGFFSLLHNMLGPVFNLKQFYDESRKILNEFSKRINPVLPFFYWSGKNERFRDYELPSFNQASRPGAVERLDQIKISRRGDPGVFVGNRASLPQKGQLTCRAKFHKTPIALPPLDSDS</sequence>
<dbReference type="EMBL" id="CACRXK020027916">
    <property type="protein sequence ID" value="CAB4041188.1"/>
    <property type="molecule type" value="Genomic_DNA"/>
</dbReference>
<dbReference type="OrthoDB" id="5985025at2759"/>
<evidence type="ECO:0000313" key="1">
    <source>
        <dbReference type="EMBL" id="CAB4041188.1"/>
    </source>
</evidence>
<dbReference type="AlphaFoldDB" id="A0A7D9M3Z8"/>
<evidence type="ECO:0000313" key="2">
    <source>
        <dbReference type="Proteomes" id="UP001152795"/>
    </source>
</evidence>